<sequence length="421" mass="47466">MESQKAVVEEIESAADKCIKWTNKLMEALDSRYAHWRPRILSRVEKRLLKDGWDEEDIEEASWSYRETIHLHRVPAVSRRFWPRIRSFIIPEVSAAYTRCLEAERRILISERKSVIKHEALHTLSTPVPGSSTIFYPPPHTICDFPGFIPLIDDPSDDPLDPDDPRLLSALGEAVGVVDKWWLEQKALLAALFPAGTGEDVLTLATSVFRIPLWNWDGPLRCAVVVGWSGTRQYLHYFESGAPVLEGRVWEVELCERGAITAQYLVGSLGLRQAENVTEADMDRMSARFVCAQCPIVKPGRAAFPWRECIEHDVGRNDQDPNSHTFPSWLLLSAVATQDVLRREGDEHSTGKIPHWPCAVAVPGRGGANSTGPAWTIVFQPSYIRYPRLRRAFLNEAGVHPAITAFRRGVGTGFAYGDRHR</sequence>
<organism evidence="1 2">
    <name type="scientific">Roridomyces roridus</name>
    <dbReference type="NCBI Taxonomy" id="1738132"/>
    <lineage>
        <taxon>Eukaryota</taxon>
        <taxon>Fungi</taxon>
        <taxon>Dikarya</taxon>
        <taxon>Basidiomycota</taxon>
        <taxon>Agaricomycotina</taxon>
        <taxon>Agaricomycetes</taxon>
        <taxon>Agaricomycetidae</taxon>
        <taxon>Agaricales</taxon>
        <taxon>Marasmiineae</taxon>
        <taxon>Mycenaceae</taxon>
        <taxon>Roridomyces</taxon>
    </lineage>
</organism>
<evidence type="ECO:0000313" key="2">
    <source>
        <dbReference type="Proteomes" id="UP001221142"/>
    </source>
</evidence>
<name>A0AAD7B2B7_9AGAR</name>
<evidence type="ECO:0000313" key="1">
    <source>
        <dbReference type="EMBL" id="KAJ7607763.1"/>
    </source>
</evidence>
<protein>
    <submittedName>
        <fullName evidence="1">Uncharacterized protein</fullName>
    </submittedName>
</protein>
<dbReference type="EMBL" id="JARKIF010000048">
    <property type="protein sequence ID" value="KAJ7607763.1"/>
    <property type="molecule type" value="Genomic_DNA"/>
</dbReference>
<comment type="caution">
    <text evidence="1">The sequence shown here is derived from an EMBL/GenBank/DDBJ whole genome shotgun (WGS) entry which is preliminary data.</text>
</comment>
<dbReference type="Proteomes" id="UP001221142">
    <property type="component" value="Unassembled WGS sequence"/>
</dbReference>
<gene>
    <name evidence="1" type="ORF">FB45DRAFT_1040146</name>
</gene>
<proteinExistence type="predicted"/>
<keyword evidence="2" id="KW-1185">Reference proteome</keyword>
<accession>A0AAD7B2B7</accession>
<reference evidence="1" key="1">
    <citation type="submission" date="2023-03" db="EMBL/GenBank/DDBJ databases">
        <title>Massive genome expansion in bonnet fungi (Mycena s.s.) driven by repeated elements and novel gene families across ecological guilds.</title>
        <authorList>
            <consortium name="Lawrence Berkeley National Laboratory"/>
            <person name="Harder C.B."/>
            <person name="Miyauchi S."/>
            <person name="Viragh M."/>
            <person name="Kuo A."/>
            <person name="Thoen E."/>
            <person name="Andreopoulos B."/>
            <person name="Lu D."/>
            <person name="Skrede I."/>
            <person name="Drula E."/>
            <person name="Henrissat B."/>
            <person name="Morin E."/>
            <person name="Kohler A."/>
            <person name="Barry K."/>
            <person name="LaButti K."/>
            <person name="Morin E."/>
            <person name="Salamov A."/>
            <person name="Lipzen A."/>
            <person name="Mereny Z."/>
            <person name="Hegedus B."/>
            <person name="Baldrian P."/>
            <person name="Stursova M."/>
            <person name="Weitz H."/>
            <person name="Taylor A."/>
            <person name="Grigoriev I.V."/>
            <person name="Nagy L.G."/>
            <person name="Martin F."/>
            <person name="Kauserud H."/>
        </authorList>
    </citation>
    <scope>NUCLEOTIDE SEQUENCE</scope>
    <source>
        <strain evidence="1">9284</strain>
    </source>
</reference>
<dbReference type="AlphaFoldDB" id="A0AAD7B2B7"/>